<feature type="domain" description="FlgO" evidence="2">
    <location>
        <begin position="41"/>
        <end position="162"/>
    </location>
</feature>
<feature type="region of interest" description="Disordered" evidence="1">
    <location>
        <begin position="177"/>
        <end position="197"/>
    </location>
</feature>
<dbReference type="EMBL" id="FPHE01000065">
    <property type="protein sequence ID" value="SFV55861.1"/>
    <property type="molecule type" value="Genomic_DNA"/>
</dbReference>
<protein>
    <recommendedName>
        <fullName evidence="2">FlgO domain-containing protein</fullName>
    </recommendedName>
</protein>
<accession>A0A1W1BQV3</accession>
<evidence type="ECO:0000256" key="1">
    <source>
        <dbReference type="SAM" id="MobiDB-lite"/>
    </source>
</evidence>
<evidence type="ECO:0000313" key="3">
    <source>
        <dbReference type="EMBL" id="SFV55861.1"/>
    </source>
</evidence>
<dbReference type="Pfam" id="PF17680">
    <property type="entry name" value="FlgO"/>
    <property type="match status" value="1"/>
</dbReference>
<gene>
    <name evidence="3" type="ORF">MNB_SV-12-600</name>
</gene>
<feature type="compositionally biased region" description="Low complexity" evidence="1">
    <location>
        <begin position="177"/>
        <end position="192"/>
    </location>
</feature>
<organism evidence="3">
    <name type="scientific">hydrothermal vent metagenome</name>
    <dbReference type="NCBI Taxonomy" id="652676"/>
    <lineage>
        <taxon>unclassified sequences</taxon>
        <taxon>metagenomes</taxon>
        <taxon>ecological metagenomes</taxon>
    </lineage>
</organism>
<sequence>MIVKKSIKKMTLSLLLINSLAFGASNLETGVSEIGEQISKSMLNEGKKKIAVIEFSDLNDNVNNLGRFLVEELINELMKHKKDKGYEIVERRQLNKVLRQLKLSSSGLLDPKSMKEVGKILNVDAIVTGSLTDLGNDIKVNARIISVESAKIISTASTKIPKVGSVATLMSQNSVKVSSASTNSSSKSSSTKSSDKSKEFKYTNKNLEITYRNIKRSKGEISMVAVYQNTSKSSINLAVQGDQTNITDENGEVWIHKKSSLIFNNPFDGTNVIPPKRKLISKMTFIAKGATDGKVFNLTAKYGYSVYDKDKFTVVINNIKIEENR</sequence>
<dbReference type="InterPro" id="IPR041215">
    <property type="entry name" value="FlgO_dom"/>
</dbReference>
<evidence type="ECO:0000259" key="2">
    <source>
        <dbReference type="Pfam" id="PF17680"/>
    </source>
</evidence>
<dbReference type="Gene3D" id="3.40.50.10610">
    <property type="entry name" value="ABC-type transport auxiliary lipoprotein component"/>
    <property type="match status" value="1"/>
</dbReference>
<reference evidence="3" key="1">
    <citation type="submission" date="2016-10" db="EMBL/GenBank/DDBJ databases">
        <authorList>
            <person name="de Groot N.N."/>
        </authorList>
    </citation>
    <scope>NUCLEOTIDE SEQUENCE</scope>
</reference>
<name>A0A1W1BQV3_9ZZZZ</name>
<proteinExistence type="predicted"/>
<dbReference type="AlphaFoldDB" id="A0A1W1BQV3"/>